<reference evidence="2" key="1">
    <citation type="journal article" date="2023" name="G3 (Bethesda)">
        <title>Genome assembly and association tests identify interacting loci associated with vigor, precocity, and sex in interspecific pistachio rootstocks.</title>
        <authorList>
            <person name="Palmer W."/>
            <person name="Jacygrad E."/>
            <person name="Sagayaradj S."/>
            <person name="Cavanaugh K."/>
            <person name="Han R."/>
            <person name="Bertier L."/>
            <person name="Beede B."/>
            <person name="Kafkas S."/>
            <person name="Golino D."/>
            <person name="Preece J."/>
            <person name="Michelmore R."/>
        </authorList>
    </citation>
    <scope>NUCLEOTIDE SEQUENCE [LARGE SCALE GENOMIC DNA]</scope>
</reference>
<accession>A0ACC0ZAK8</accession>
<protein>
    <submittedName>
        <fullName evidence="1">Uncharacterized protein</fullName>
    </submittedName>
</protein>
<gene>
    <name evidence="1" type="ORF">Pint_05997</name>
</gene>
<name>A0ACC0ZAK8_9ROSI</name>
<evidence type="ECO:0000313" key="2">
    <source>
        <dbReference type="Proteomes" id="UP001163603"/>
    </source>
</evidence>
<comment type="caution">
    <text evidence="1">The sequence shown here is derived from an EMBL/GenBank/DDBJ whole genome shotgun (WGS) entry which is preliminary data.</text>
</comment>
<dbReference type="Proteomes" id="UP001163603">
    <property type="component" value="Chromosome 3"/>
</dbReference>
<sequence>MGLTNPGPVLLSRLVDSVKEVSELPECKNMFKKVHGNLVRRIKLLSPLFEELSDSNRELSEEEIKSLELLRVVLDSSVQLLKSIYDGSKLYQCLQRDKITAEFQQMTEQIEAALSEIPYDKFDLLEEVREQIELVHIQFKRAKGRPDSPDVQLELDLAIAQKEKDPDPTVLKRLSEKLQLRTINDLKRESVAFHELVISSGGDPGEYFENVSTLLKKLKDFVLIENPEVDISDGEKGLIKHRSPVIPDDFRCPISLELMKDPVIVSTGQTYERSCIQKWLDAGHKTCPKTQQTLLHTALTPNYVLKSLIALWCESNGVELPKNQGTCRSKKPGSSVSECDRAAIVALLEKLAYGKLEEQRAAAGELRLLAKRNADNRVCIADAGAIPLLVELLSSTDPRTQEHAVTALLNLSINDTNKGTIVNAGAIPDIVDVLKNGSMEARENAAATLFSLSVIDENKVSIGAAGAIPALIKLLCEGTPRGKKDAATAIFNLSIYQGNKARAVRAGIVPPLMRYLKDAGGGMVDEALAILAILASHQEGKTAIGQVEPIPVLIDVIKTGSPRNRENASAILWSLCTGDLEQLKIARELDAEEALKELSESGTDRAKRKAGSILELLQRTDDVIHVS</sequence>
<organism evidence="1 2">
    <name type="scientific">Pistacia integerrima</name>
    <dbReference type="NCBI Taxonomy" id="434235"/>
    <lineage>
        <taxon>Eukaryota</taxon>
        <taxon>Viridiplantae</taxon>
        <taxon>Streptophyta</taxon>
        <taxon>Embryophyta</taxon>
        <taxon>Tracheophyta</taxon>
        <taxon>Spermatophyta</taxon>
        <taxon>Magnoliopsida</taxon>
        <taxon>eudicotyledons</taxon>
        <taxon>Gunneridae</taxon>
        <taxon>Pentapetalae</taxon>
        <taxon>rosids</taxon>
        <taxon>malvids</taxon>
        <taxon>Sapindales</taxon>
        <taxon>Anacardiaceae</taxon>
        <taxon>Pistacia</taxon>
    </lineage>
</organism>
<proteinExistence type="predicted"/>
<keyword evidence="2" id="KW-1185">Reference proteome</keyword>
<evidence type="ECO:0000313" key="1">
    <source>
        <dbReference type="EMBL" id="KAJ0047228.1"/>
    </source>
</evidence>
<dbReference type="EMBL" id="CM047738">
    <property type="protein sequence ID" value="KAJ0047228.1"/>
    <property type="molecule type" value="Genomic_DNA"/>
</dbReference>